<evidence type="ECO:0000256" key="1">
    <source>
        <dbReference type="SAM" id="MobiDB-lite"/>
    </source>
</evidence>
<feature type="compositionally biased region" description="Polar residues" evidence="1">
    <location>
        <begin position="229"/>
        <end position="238"/>
    </location>
</feature>
<evidence type="ECO:0000313" key="2">
    <source>
        <dbReference type="EMBL" id="EGO29142.1"/>
    </source>
</evidence>
<dbReference type="AlphaFoldDB" id="F8NHH1"/>
<name>F8NHH1_SERL9</name>
<gene>
    <name evidence="2" type="ORF">SERLADRAFT_405247</name>
</gene>
<accession>F8NHH1</accession>
<reference evidence="2" key="1">
    <citation type="submission" date="2011-04" db="EMBL/GenBank/DDBJ databases">
        <title>Evolution of plant cell wall degrading machinery underlies the functional diversity of forest fungi.</title>
        <authorList>
            <consortium name="US DOE Joint Genome Institute (JGI-PGF)"/>
            <person name="Eastwood D.C."/>
            <person name="Floudas D."/>
            <person name="Binder M."/>
            <person name="Majcherczyk A."/>
            <person name="Schneider P."/>
            <person name="Aerts A."/>
            <person name="Asiegbu F.O."/>
            <person name="Baker S.E."/>
            <person name="Barry K."/>
            <person name="Bendiksby M."/>
            <person name="Blumentritt M."/>
            <person name="Coutinho P.M."/>
            <person name="Cullen D."/>
            <person name="Cullen D."/>
            <person name="Gathman A."/>
            <person name="Goodell B."/>
            <person name="Henrissat B."/>
            <person name="Ihrmark K."/>
            <person name="Kauserud H."/>
            <person name="Kohler A."/>
            <person name="LaButti K."/>
            <person name="Lapidus A."/>
            <person name="Lavin J.L."/>
            <person name="Lee Y.-H."/>
            <person name="Lindquist E."/>
            <person name="Lilly W."/>
            <person name="Lucas S."/>
            <person name="Morin E."/>
            <person name="Murat C."/>
            <person name="Oguiza J.A."/>
            <person name="Park J."/>
            <person name="Pisabarro A.G."/>
            <person name="Riley R."/>
            <person name="Rosling A."/>
            <person name="Salamov A."/>
            <person name="Schmidt O."/>
            <person name="Schmutz J."/>
            <person name="Skrede I."/>
            <person name="Stenlid J."/>
            <person name="Wiebenga A."/>
            <person name="Xie X."/>
            <person name="Kues U."/>
            <person name="Hibbett D.S."/>
            <person name="Hoffmeister D."/>
            <person name="Hogberg N."/>
            <person name="Martin F."/>
            <person name="Grigoriev I.V."/>
            <person name="Watkinson S.C."/>
        </authorList>
    </citation>
    <scope>NUCLEOTIDE SEQUENCE</scope>
    <source>
        <strain evidence="2">S7.9</strain>
    </source>
</reference>
<feature type="region of interest" description="Disordered" evidence="1">
    <location>
        <begin position="223"/>
        <end position="252"/>
    </location>
</feature>
<sequence length="486" mass="53534">MSITFVSVQLVNNRLRETQAHSQSSFQPLWVRFLMAMPEKNSSELLLRHNVAVGNFHSFPYTMSWADWLEFDAPSTFYQSFFVGYILSPFNWLYIKSCKLYSPPQQDDGLDKFTSASSNNPWGVASFEGRGFYGRIGKDPTPRFAPNLKVSFILVMTNAQFEDILSWKLECKRGPGAHGQQVSDEADTDLEEAEQSGVYNPMDEVFRAATTFGQKRCVAQAHGGPSACGESSSNSLSSKVGRPASCSQRRSASPRTCSALAPLFSSVSPVKTGSPSPRKVAGSPVTIRSLYTMTDEPVLEQDCIDPISFDIPDSSTLKRVMKAQEDVRKQAKSIQRLRSFDFKDKANQPVVTLAVDRTTKSMVAPAGSFKTCHPASFINLGKLSQTQVTAAPILGLDGIVAKRIYWRASGPTSSRKRLAINDKLAKTLDEANCLSPNAPPITIPRLRLVQAAVAIPQDPCEANAAVYLLEEKITVQCQGRIWRVRG</sequence>
<proteinExistence type="predicted"/>
<protein>
    <submittedName>
        <fullName evidence="2">Uncharacterized protein</fullName>
    </submittedName>
</protein>
<dbReference type="KEGG" id="sla:SERLADRAFT_405247"/>
<dbReference type="Proteomes" id="UP000008064">
    <property type="component" value="Unassembled WGS sequence"/>
</dbReference>
<organism>
    <name type="scientific">Serpula lacrymans var. lacrymans (strain S7.9)</name>
    <name type="common">Dry rot fungus</name>
    <dbReference type="NCBI Taxonomy" id="578457"/>
    <lineage>
        <taxon>Eukaryota</taxon>
        <taxon>Fungi</taxon>
        <taxon>Dikarya</taxon>
        <taxon>Basidiomycota</taxon>
        <taxon>Agaricomycotina</taxon>
        <taxon>Agaricomycetes</taxon>
        <taxon>Agaricomycetidae</taxon>
        <taxon>Boletales</taxon>
        <taxon>Coniophorineae</taxon>
        <taxon>Serpulaceae</taxon>
        <taxon>Serpula</taxon>
    </lineage>
</organism>
<dbReference type="EMBL" id="GL945429">
    <property type="protein sequence ID" value="EGO29142.1"/>
    <property type="molecule type" value="Genomic_DNA"/>
</dbReference>
<dbReference type="RefSeq" id="XP_007313384.1">
    <property type="nucleotide sequence ID" value="XM_007313322.1"/>
</dbReference>
<dbReference type="HOGENOM" id="CLU_561596_0_0_1"/>
<dbReference type="GeneID" id="18812544"/>